<protein>
    <submittedName>
        <fullName evidence="1">Imm3 family immunity protein</fullName>
    </submittedName>
</protein>
<dbReference type="Proteomes" id="UP001240171">
    <property type="component" value="Unassembled WGS sequence"/>
</dbReference>
<dbReference type="InterPro" id="IPR025678">
    <property type="entry name" value="Imm3"/>
</dbReference>
<dbReference type="RefSeq" id="WP_305026111.1">
    <property type="nucleotide sequence ID" value="NZ_JAUQTB010000027.1"/>
</dbReference>
<dbReference type="EMBL" id="JAUQTB010000027">
    <property type="protein sequence ID" value="MDO7908887.1"/>
    <property type="molecule type" value="Genomic_DNA"/>
</dbReference>
<reference evidence="1 2" key="1">
    <citation type="submission" date="2023-07" db="EMBL/GenBank/DDBJ databases">
        <title>Paenibacillus sp. JX-17 nov. isolated from soil.</title>
        <authorList>
            <person name="Wan Y."/>
            <person name="Liu B."/>
        </authorList>
    </citation>
    <scope>NUCLEOTIDE SEQUENCE [LARGE SCALE GENOMIC DNA]</scope>
    <source>
        <strain evidence="1 2">JX-17</strain>
    </source>
</reference>
<proteinExistence type="predicted"/>
<accession>A0ABT9CHX8</accession>
<comment type="caution">
    <text evidence="1">The sequence shown here is derived from an EMBL/GenBank/DDBJ whole genome shotgun (WGS) entry which is preliminary data.</text>
</comment>
<organism evidence="1 2">
    <name type="scientific">Paenibacillus lacisoli</name>
    <dbReference type="NCBI Taxonomy" id="3064525"/>
    <lineage>
        <taxon>Bacteria</taxon>
        <taxon>Bacillati</taxon>
        <taxon>Bacillota</taxon>
        <taxon>Bacilli</taxon>
        <taxon>Bacillales</taxon>
        <taxon>Paenibacillaceae</taxon>
        <taxon>Paenibacillus</taxon>
    </lineage>
</organism>
<dbReference type="Pfam" id="PF14425">
    <property type="entry name" value="Imm3"/>
    <property type="match status" value="1"/>
</dbReference>
<keyword evidence="2" id="KW-1185">Reference proteome</keyword>
<name>A0ABT9CHX8_9BACL</name>
<gene>
    <name evidence="1" type="ORF">Q5741_21150</name>
</gene>
<sequence>MQEWNYNELTEYINEVFENSMSDGLNALQAGGRCLYEFANVIEEGETEKTIFYVTLARLQIEKGVLSQRIYDEVRSIVKNFDISNFVSELGFDDAMDLSERVKTVEAKLHSIEVID</sequence>
<evidence type="ECO:0000313" key="2">
    <source>
        <dbReference type="Proteomes" id="UP001240171"/>
    </source>
</evidence>
<evidence type="ECO:0000313" key="1">
    <source>
        <dbReference type="EMBL" id="MDO7908887.1"/>
    </source>
</evidence>